<dbReference type="InterPro" id="IPR027417">
    <property type="entry name" value="P-loop_NTPase"/>
</dbReference>
<name>Q0G136_9HYPH</name>
<dbReference type="PANTHER" id="PTHR40072">
    <property type="entry name" value="MOLYBDOPTERIN-GUANINE DINUCLEOTIDE BIOSYNTHESIS ADAPTER PROTEIN-RELATED"/>
    <property type="match status" value="1"/>
</dbReference>
<dbReference type="RefSeq" id="WP_007068711.1">
    <property type="nucleotide sequence ID" value="NZ_DS022272.1"/>
</dbReference>
<protein>
    <submittedName>
        <fullName evidence="2">Molybdopterin-guanine dinucleotide biosynthesis protein B</fullName>
    </submittedName>
</protein>
<dbReference type="NCBIfam" id="TIGR00176">
    <property type="entry name" value="mobB"/>
    <property type="match status" value="1"/>
</dbReference>
<dbReference type="HOGENOM" id="CLU_068199_2_1_5"/>
<dbReference type="Proteomes" id="UP000004310">
    <property type="component" value="Unassembled WGS sequence"/>
</dbReference>
<reference evidence="2 3" key="1">
    <citation type="journal article" date="2010" name="J. Bacteriol.">
        <title>Genome sequence of Fulvimarina pelagi HTCC2506T, a Mn(II)-oxidizing alphaproteobacterium possessing an aerobic anoxygenic photosynthetic gene cluster and Xanthorhodopsin.</title>
        <authorList>
            <person name="Kang I."/>
            <person name="Oh H.M."/>
            <person name="Lim S.I."/>
            <person name="Ferriera S."/>
            <person name="Giovannoni S.J."/>
            <person name="Cho J.C."/>
        </authorList>
    </citation>
    <scope>NUCLEOTIDE SEQUENCE [LARGE SCALE GENOMIC DNA]</scope>
    <source>
        <strain evidence="2 3">HTCC2506</strain>
    </source>
</reference>
<comment type="caution">
    <text evidence="2">The sequence shown here is derived from an EMBL/GenBank/DDBJ whole genome shotgun (WGS) entry which is preliminary data.</text>
</comment>
<evidence type="ECO:0000313" key="2">
    <source>
        <dbReference type="EMBL" id="EAU40803.1"/>
    </source>
</evidence>
<evidence type="ECO:0000259" key="1">
    <source>
        <dbReference type="Pfam" id="PF03205"/>
    </source>
</evidence>
<dbReference type="eggNOG" id="COG1763">
    <property type="taxonomic scope" value="Bacteria"/>
</dbReference>
<dbReference type="STRING" id="217511.GCA_001463845_01885"/>
<accession>Q0G136</accession>
<keyword evidence="3" id="KW-1185">Reference proteome</keyword>
<dbReference type="CDD" id="cd03116">
    <property type="entry name" value="MobB"/>
    <property type="match status" value="1"/>
</dbReference>
<sequence length="168" mass="18397">MAPIVFGITGWKNSGKTTLTERLIAELTARGHRVASIKHAHHAFDVDQEGTDSYRHRAAGAAEVAIVSSVRWALMHELKGADEPTLEEMLTHLSSSDFVIVEGFKQSTHEKIECRRKDAVDHTPLAGRVPGIVAVASDNKVDNEMLPVFDLDDVAGIADFVESRPQTE</sequence>
<dbReference type="InterPro" id="IPR004435">
    <property type="entry name" value="MobB_dom"/>
</dbReference>
<proteinExistence type="predicted"/>
<dbReference type="EMBL" id="AATP01000005">
    <property type="protein sequence ID" value="EAU40803.1"/>
    <property type="molecule type" value="Genomic_DNA"/>
</dbReference>
<dbReference type="SUPFAM" id="SSF52540">
    <property type="entry name" value="P-loop containing nucleoside triphosphate hydrolases"/>
    <property type="match status" value="1"/>
</dbReference>
<dbReference type="GO" id="GO:0006777">
    <property type="term" value="P:Mo-molybdopterin cofactor biosynthetic process"/>
    <property type="evidence" value="ECO:0007669"/>
    <property type="project" value="InterPro"/>
</dbReference>
<evidence type="ECO:0000313" key="3">
    <source>
        <dbReference type="Proteomes" id="UP000004310"/>
    </source>
</evidence>
<dbReference type="GO" id="GO:0005525">
    <property type="term" value="F:GTP binding"/>
    <property type="evidence" value="ECO:0007669"/>
    <property type="project" value="InterPro"/>
</dbReference>
<dbReference type="AlphaFoldDB" id="Q0G136"/>
<gene>
    <name evidence="2" type="ORF">FP2506_17984</name>
</gene>
<dbReference type="Pfam" id="PF03205">
    <property type="entry name" value="MobB"/>
    <property type="match status" value="1"/>
</dbReference>
<dbReference type="InterPro" id="IPR052539">
    <property type="entry name" value="MGD_biosynthesis_adapter"/>
</dbReference>
<dbReference type="Gene3D" id="3.40.50.300">
    <property type="entry name" value="P-loop containing nucleotide triphosphate hydrolases"/>
    <property type="match status" value="1"/>
</dbReference>
<dbReference type="PANTHER" id="PTHR40072:SF1">
    <property type="entry name" value="MOLYBDOPTERIN-GUANINE DINUCLEOTIDE BIOSYNTHESIS ADAPTER PROTEIN"/>
    <property type="match status" value="1"/>
</dbReference>
<organism evidence="2 3">
    <name type="scientific">Fulvimarina pelagi HTCC2506</name>
    <dbReference type="NCBI Taxonomy" id="314231"/>
    <lineage>
        <taxon>Bacteria</taxon>
        <taxon>Pseudomonadati</taxon>
        <taxon>Pseudomonadota</taxon>
        <taxon>Alphaproteobacteria</taxon>
        <taxon>Hyphomicrobiales</taxon>
        <taxon>Aurantimonadaceae</taxon>
        <taxon>Fulvimarina</taxon>
    </lineage>
</organism>
<feature type="domain" description="Molybdopterin-guanine dinucleotide biosynthesis protein B (MobB)" evidence="1">
    <location>
        <begin position="5"/>
        <end position="138"/>
    </location>
</feature>